<comment type="subcellular location">
    <subcellularLocation>
        <location evidence="1">Membrane</location>
    </subcellularLocation>
</comment>
<dbReference type="GO" id="GO:0007165">
    <property type="term" value="P:signal transduction"/>
    <property type="evidence" value="ECO:0007669"/>
    <property type="project" value="UniProtKB-KW"/>
</dbReference>
<dbReference type="SMART" id="SM00283">
    <property type="entry name" value="MA"/>
    <property type="match status" value="1"/>
</dbReference>
<keyword evidence="2 4" id="KW-0807">Transducer</keyword>
<dbReference type="Pfam" id="PF00015">
    <property type="entry name" value="MCPsignal"/>
    <property type="match status" value="1"/>
</dbReference>
<keyword evidence="5" id="KW-1133">Transmembrane helix</keyword>
<dbReference type="InterPro" id="IPR003660">
    <property type="entry name" value="HAMP_dom"/>
</dbReference>
<evidence type="ECO:0000313" key="8">
    <source>
        <dbReference type="EMBL" id="RQW62559.1"/>
    </source>
</evidence>
<accession>A0A3N9TEL7</accession>
<dbReference type="InterPro" id="IPR004090">
    <property type="entry name" value="Chemotax_Me-accpt_rcpt"/>
</dbReference>
<dbReference type="RefSeq" id="WP_124937553.1">
    <property type="nucleotide sequence ID" value="NZ_RJVQ01000005.1"/>
</dbReference>
<dbReference type="PROSITE" id="PS50111">
    <property type="entry name" value="CHEMOTAXIS_TRANSDUC_2"/>
    <property type="match status" value="1"/>
</dbReference>
<evidence type="ECO:0000256" key="4">
    <source>
        <dbReference type="PROSITE-ProRule" id="PRU00284"/>
    </source>
</evidence>
<feature type="domain" description="Methyl-accepting transducer" evidence="6">
    <location>
        <begin position="292"/>
        <end position="528"/>
    </location>
</feature>
<dbReference type="GO" id="GO:0006935">
    <property type="term" value="P:chemotaxis"/>
    <property type="evidence" value="ECO:0007669"/>
    <property type="project" value="InterPro"/>
</dbReference>
<gene>
    <name evidence="8" type="ORF">EES38_12595</name>
</gene>
<comment type="caution">
    <text evidence="8">The sequence shown here is derived from an EMBL/GenBank/DDBJ whole genome shotgun (WGS) entry which is preliminary data.</text>
</comment>
<dbReference type="InterPro" id="IPR004089">
    <property type="entry name" value="MCPsignal_dom"/>
</dbReference>
<keyword evidence="5" id="KW-0812">Transmembrane</keyword>
<evidence type="ECO:0000259" key="6">
    <source>
        <dbReference type="PROSITE" id="PS50111"/>
    </source>
</evidence>
<keyword evidence="5" id="KW-0472">Membrane</keyword>
<dbReference type="FunFam" id="1.10.287.950:FF:000001">
    <property type="entry name" value="Methyl-accepting chemotaxis sensory transducer"/>
    <property type="match status" value="1"/>
</dbReference>
<feature type="transmembrane region" description="Helical" evidence="5">
    <location>
        <begin position="211"/>
        <end position="233"/>
    </location>
</feature>
<evidence type="ECO:0000256" key="3">
    <source>
        <dbReference type="ARBA" id="ARBA00029447"/>
    </source>
</evidence>
<dbReference type="Gene3D" id="1.10.287.950">
    <property type="entry name" value="Methyl-accepting chemotaxis protein"/>
    <property type="match status" value="1"/>
</dbReference>
<protein>
    <submittedName>
        <fullName evidence="8">Methyl-accepting chemotaxis protein</fullName>
    </submittedName>
</protein>
<dbReference type="OrthoDB" id="7054443at2"/>
<keyword evidence="9" id="KW-1185">Reference proteome</keyword>
<dbReference type="GO" id="GO:0016020">
    <property type="term" value="C:membrane"/>
    <property type="evidence" value="ECO:0007669"/>
    <property type="project" value="UniProtKB-SubCell"/>
</dbReference>
<evidence type="ECO:0000256" key="5">
    <source>
        <dbReference type="SAM" id="Phobius"/>
    </source>
</evidence>
<dbReference type="Proteomes" id="UP000281112">
    <property type="component" value="Unassembled WGS sequence"/>
</dbReference>
<evidence type="ECO:0000256" key="1">
    <source>
        <dbReference type="ARBA" id="ARBA00004370"/>
    </source>
</evidence>
<dbReference type="SUPFAM" id="SSF58104">
    <property type="entry name" value="Methyl-accepting chemotaxis protein (MCP) signaling domain"/>
    <property type="match status" value="1"/>
</dbReference>
<dbReference type="GO" id="GO:0004888">
    <property type="term" value="F:transmembrane signaling receptor activity"/>
    <property type="evidence" value="ECO:0007669"/>
    <property type="project" value="InterPro"/>
</dbReference>
<reference evidence="8 9" key="1">
    <citation type="submission" date="2018-11" db="EMBL/GenBank/DDBJ databases">
        <title>Vibrio LJC006 sp. nov., isolated from seawater during the bloom of the enteromorpha.</title>
        <authorList>
            <person name="Liang J."/>
        </authorList>
    </citation>
    <scope>NUCLEOTIDE SEQUENCE [LARGE SCALE GENOMIC DNA]</scope>
    <source>
        <strain evidence="8 9">LJC006</strain>
    </source>
</reference>
<dbReference type="AlphaFoldDB" id="A0A3N9TEL7"/>
<dbReference type="PROSITE" id="PS50885">
    <property type="entry name" value="HAMP"/>
    <property type="match status" value="1"/>
</dbReference>
<organism evidence="8 9">
    <name type="scientific">Vibrio viridaestus</name>
    <dbReference type="NCBI Taxonomy" id="2487322"/>
    <lineage>
        <taxon>Bacteria</taxon>
        <taxon>Pseudomonadati</taxon>
        <taxon>Pseudomonadota</taxon>
        <taxon>Gammaproteobacteria</taxon>
        <taxon>Vibrionales</taxon>
        <taxon>Vibrionaceae</taxon>
        <taxon>Vibrio</taxon>
    </lineage>
</organism>
<dbReference type="PRINTS" id="PR00260">
    <property type="entry name" value="CHEMTRNSDUCR"/>
</dbReference>
<evidence type="ECO:0000256" key="2">
    <source>
        <dbReference type="ARBA" id="ARBA00023224"/>
    </source>
</evidence>
<dbReference type="EMBL" id="RJVQ01000005">
    <property type="protein sequence ID" value="RQW62559.1"/>
    <property type="molecule type" value="Genomic_DNA"/>
</dbReference>
<dbReference type="PANTHER" id="PTHR32089">
    <property type="entry name" value="METHYL-ACCEPTING CHEMOTAXIS PROTEIN MCPB"/>
    <property type="match status" value="1"/>
</dbReference>
<proteinExistence type="inferred from homology"/>
<comment type="similarity">
    <text evidence="3">Belongs to the methyl-accepting chemotaxis (MCP) protein family.</text>
</comment>
<name>A0A3N9TEL7_9VIBR</name>
<dbReference type="CDD" id="cd06225">
    <property type="entry name" value="HAMP"/>
    <property type="match status" value="1"/>
</dbReference>
<dbReference type="PANTHER" id="PTHR32089:SF120">
    <property type="entry name" value="METHYL-ACCEPTING CHEMOTAXIS PROTEIN TLPQ"/>
    <property type="match status" value="1"/>
</dbReference>
<sequence>MRWLANRSIKIKLLIIILLMTFLSLSIAGFGVFKMNQVAHEIKGIADENIPLIQLTSDITVKQLQSSVILEKALRALEVPLDSGNGINSIDNLVSRFETLSSTLDNEVIQAKALTAIAVEHALTPKIKTKAQELHANLSLIIEHHKQYEESAERILSSIRQGDDISAISNSLQDLESLQSVLNKELSLFLVSLESITQEAVVKTELDEEHALYGMTIIAGISLALGLLIGFIISKKMVSSLQVACEFANQIAMGDFSNTIDDSQNDEVGTLLKAMNKTSLSLKNMVQTILASSETLAATVTELAEVARSNKEAVDVQQENTDQVATAMHQMSATINEVAGSAENTASSTKGADENIKRSCLHIDTTQAITKRLVEKTEQSQLMIADLQSSTEQIQHFVVEVNAIAEQTNLLALNAAIEAARAGDQGRGFAVVADEVRALATRSQGATNQISSLIEKLVKNSRSAVDTIQTNGDDIREISSLINESKSGIDEIAAEILSLSDSNVQIASASEEQAVAAEEISRSMVGIRDTGELIVASTRETEEASESLAQLAHQLQDLMHQFKISA</sequence>
<feature type="domain" description="HAMP" evidence="7">
    <location>
        <begin position="248"/>
        <end position="287"/>
    </location>
</feature>
<evidence type="ECO:0000259" key="7">
    <source>
        <dbReference type="PROSITE" id="PS50885"/>
    </source>
</evidence>
<evidence type="ECO:0000313" key="9">
    <source>
        <dbReference type="Proteomes" id="UP000281112"/>
    </source>
</evidence>